<keyword evidence="1" id="KW-0812">Transmembrane</keyword>
<feature type="transmembrane region" description="Helical" evidence="1">
    <location>
        <begin position="84"/>
        <end position="105"/>
    </location>
</feature>
<keyword evidence="1" id="KW-1133">Transmembrane helix</keyword>
<sequence>MSEVVVSKAALRGTATGVLLMTFFGTAWAGIGIGGLRGWGNPWLPVFVIVIGIVLFVCGYTLIRSSQKLPGYSRKSGIQRSKRIGMWFNIIFGLEFILVAAAGVICGSINHFEYFFPVMTLIVGAHFLPLAYLFKVNVYYITGALLCFLSIITILFVPVNLNLWNHEIIAWWSFTGFGSSLILWGTSIIIWLIGRKMLRLAKNT</sequence>
<reference evidence="3" key="1">
    <citation type="journal article" date="2019" name="Int. J. Syst. Evol. Microbiol.">
        <title>The Global Catalogue of Microorganisms (GCM) 10K type strain sequencing project: providing services to taxonomists for standard genome sequencing and annotation.</title>
        <authorList>
            <consortium name="The Broad Institute Genomics Platform"/>
            <consortium name="The Broad Institute Genome Sequencing Center for Infectious Disease"/>
            <person name="Wu L."/>
            <person name="Ma J."/>
        </authorList>
    </citation>
    <scope>NUCLEOTIDE SEQUENCE [LARGE SCALE GENOMIC DNA]</scope>
    <source>
        <strain evidence="3">CGMCC 1.7693</strain>
    </source>
</reference>
<organism evidence="2 3">
    <name type="scientific">Oceanobacillus neutriphilus</name>
    <dbReference type="NCBI Taxonomy" id="531815"/>
    <lineage>
        <taxon>Bacteria</taxon>
        <taxon>Bacillati</taxon>
        <taxon>Bacillota</taxon>
        <taxon>Bacilli</taxon>
        <taxon>Bacillales</taxon>
        <taxon>Bacillaceae</taxon>
        <taxon>Oceanobacillus</taxon>
    </lineage>
</organism>
<feature type="transmembrane region" description="Helical" evidence="1">
    <location>
        <begin position="111"/>
        <end position="131"/>
    </location>
</feature>
<protein>
    <submittedName>
        <fullName evidence="2">Uncharacterized protein</fullName>
    </submittedName>
</protein>
<feature type="transmembrane region" description="Helical" evidence="1">
    <location>
        <begin position="169"/>
        <end position="193"/>
    </location>
</feature>
<comment type="caution">
    <text evidence="2">The sequence shown here is derived from an EMBL/GenBank/DDBJ whole genome shotgun (WGS) entry which is preliminary data.</text>
</comment>
<proteinExistence type="predicted"/>
<name>A0ABQ2NX47_9BACI</name>
<dbReference type="Proteomes" id="UP000641206">
    <property type="component" value="Unassembled WGS sequence"/>
</dbReference>
<dbReference type="EMBL" id="BMLW01000008">
    <property type="protein sequence ID" value="GGP12626.1"/>
    <property type="molecule type" value="Genomic_DNA"/>
</dbReference>
<keyword evidence="3" id="KW-1185">Reference proteome</keyword>
<feature type="transmembrane region" description="Helical" evidence="1">
    <location>
        <begin position="138"/>
        <end position="157"/>
    </location>
</feature>
<evidence type="ECO:0000313" key="2">
    <source>
        <dbReference type="EMBL" id="GGP12626.1"/>
    </source>
</evidence>
<feature type="transmembrane region" description="Helical" evidence="1">
    <location>
        <begin position="9"/>
        <end position="31"/>
    </location>
</feature>
<feature type="transmembrane region" description="Helical" evidence="1">
    <location>
        <begin position="43"/>
        <end position="63"/>
    </location>
</feature>
<accession>A0ABQ2NX47</accession>
<evidence type="ECO:0000313" key="3">
    <source>
        <dbReference type="Proteomes" id="UP000641206"/>
    </source>
</evidence>
<keyword evidence="1" id="KW-0472">Membrane</keyword>
<evidence type="ECO:0000256" key="1">
    <source>
        <dbReference type="SAM" id="Phobius"/>
    </source>
</evidence>
<gene>
    <name evidence="2" type="ORF">GCM10011346_29340</name>
</gene>